<proteinExistence type="predicted"/>
<evidence type="ECO:0000313" key="2">
    <source>
        <dbReference type="Proteomes" id="UP001497444"/>
    </source>
</evidence>
<evidence type="ECO:0000313" key="1">
    <source>
        <dbReference type="EMBL" id="CAK9259250.1"/>
    </source>
</evidence>
<dbReference type="EMBL" id="OZ020107">
    <property type="protein sequence ID" value="CAK9259250.1"/>
    <property type="molecule type" value="Genomic_DNA"/>
</dbReference>
<keyword evidence="2" id="KW-1185">Reference proteome</keyword>
<sequence>MRNPFFRSSMRWTYSVSNRFIPRRINCLLRFSVSQCSRLQQASPSLQQQQLTSELCIRFGPFDLQLRFRVVAKLKGAAVALGIETNLA</sequence>
<name>A0ABP0VXL7_9BRYO</name>
<accession>A0ABP0VXL7</accession>
<protein>
    <submittedName>
        <fullName evidence="1">Uncharacterized protein</fullName>
    </submittedName>
</protein>
<dbReference type="Proteomes" id="UP001497444">
    <property type="component" value="Chromosome 12"/>
</dbReference>
<reference evidence="1" key="1">
    <citation type="submission" date="2024-02" db="EMBL/GenBank/DDBJ databases">
        <authorList>
            <consortium name="ELIXIR-Norway"/>
            <consortium name="Elixir Norway"/>
        </authorList>
    </citation>
    <scope>NUCLEOTIDE SEQUENCE</scope>
</reference>
<gene>
    <name evidence="1" type="ORF">CSSPJE1EN1_LOCUS4728</name>
</gene>
<organism evidence="1 2">
    <name type="scientific">Sphagnum jensenii</name>
    <dbReference type="NCBI Taxonomy" id="128206"/>
    <lineage>
        <taxon>Eukaryota</taxon>
        <taxon>Viridiplantae</taxon>
        <taxon>Streptophyta</taxon>
        <taxon>Embryophyta</taxon>
        <taxon>Bryophyta</taxon>
        <taxon>Sphagnophytina</taxon>
        <taxon>Sphagnopsida</taxon>
        <taxon>Sphagnales</taxon>
        <taxon>Sphagnaceae</taxon>
        <taxon>Sphagnum</taxon>
    </lineage>
</organism>